<reference evidence="3" key="1">
    <citation type="submission" date="2016-06" db="EMBL/GenBank/DDBJ databases">
        <authorList>
            <person name="Varghese N."/>
        </authorList>
    </citation>
    <scope>NUCLEOTIDE SEQUENCE [LARGE SCALE GENOMIC DNA]</scope>
    <source>
        <strain evidence="3">DSM 43171</strain>
    </source>
</reference>
<keyword evidence="2" id="KW-0808">Transferase</keyword>
<organism evidence="2 3">
    <name type="scientific">Micromonospora halophytica</name>
    <dbReference type="NCBI Taxonomy" id="47864"/>
    <lineage>
        <taxon>Bacteria</taxon>
        <taxon>Bacillati</taxon>
        <taxon>Actinomycetota</taxon>
        <taxon>Actinomycetes</taxon>
        <taxon>Micromonosporales</taxon>
        <taxon>Micromonosporaceae</taxon>
        <taxon>Micromonospora</taxon>
    </lineage>
</organism>
<dbReference type="SUPFAM" id="SSF53756">
    <property type="entry name" value="UDP-Glycosyltransferase/glycogen phosphorylase"/>
    <property type="match status" value="1"/>
</dbReference>
<feature type="region of interest" description="Disordered" evidence="1">
    <location>
        <begin position="361"/>
        <end position="398"/>
    </location>
</feature>
<dbReference type="Gene3D" id="3.40.50.2000">
    <property type="entry name" value="Glycogen Phosphorylase B"/>
    <property type="match status" value="2"/>
</dbReference>
<dbReference type="AlphaFoldDB" id="A0A1C5IRA3"/>
<protein>
    <submittedName>
        <fullName evidence="2">Glycosyl transferases group 1</fullName>
    </submittedName>
</protein>
<sequence length="398" mass="43071">MAEVLILLEQPTPYRNPVLNHLHDGGLDVLVLYHDAALALHGWGPVRPAHPSGTVPEGTLAACAFVARQMLAEDLRVLCCFGYHRPANLLAVLLARLRGVRVVTRSDSNWLDERRRPRLRRLLKKAVLRLVFGSRTRVWTVGRQNDLYWSHFGFVDRHLIPLDVPTPPVGTGAEGAAFRRALGSGVGLVVLYVGRLVANKGLDTLIEAFRAFEDPSARLLVVGKGPLRPAVDEAARRDPRIVAVGPLTQDELGSAYAAADLFVLPSHYEPWGLVVAEAQANGLRVAVSDVVGCHCDRVGPENGWVFPVGDSRRLAEVFREAATLRDSAGGLRIPPTPSFHAGPAMLADLARLGATPRLREPARATGHGEHPMDATPVPAPVASEQLPAGRFDRGSRPA</sequence>
<accession>A0A1C5IRA3</accession>
<gene>
    <name evidence="2" type="ORF">GA0070560_11591</name>
</gene>
<dbReference type="Pfam" id="PF13692">
    <property type="entry name" value="Glyco_trans_1_4"/>
    <property type="match status" value="1"/>
</dbReference>
<evidence type="ECO:0000313" key="2">
    <source>
        <dbReference type="EMBL" id="SCG60878.1"/>
    </source>
</evidence>
<evidence type="ECO:0000313" key="3">
    <source>
        <dbReference type="Proteomes" id="UP000199408"/>
    </source>
</evidence>
<proteinExistence type="predicted"/>
<evidence type="ECO:0000256" key="1">
    <source>
        <dbReference type="SAM" id="MobiDB-lite"/>
    </source>
</evidence>
<dbReference type="RefSeq" id="WP_170839482.1">
    <property type="nucleotide sequence ID" value="NZ_FMDN01000015.1"/>
</dbReference>
<dbReference type="InterPro" id="IPR050194">
    <property type="entry name" value="Glycosyltransferase_grp1"/>
</dbReference>
<keyword evidence="3" id="KW-1185">Reference proteome</keyword>
<dbReference type="PANTHER" id="PTHR45947">
    <property type="entry name" value="SULFOQUINOVOSYL TRANSFERASE SQD2"/>
    <property type="match status" value="1"/>
</dbReference>
<dbReference type="EMBL" id="FMDN01000015">
    <property type="protein sequence ID" value="SCG60878.1"/>
    <property type="molecule type" value="Genomic_DNA"/>
</dbReference>
<dbReference type="Proteomes" id="UP000199408">
    <property type="component" value="Unassembled WGS sequence"/>
</dbReference>
<dbReference type="PANTHER" id="PTHR45947:SF3">
    <property type="entry name" value="SULFOQUINOVOSYL TRANSFERASE SQD2"/>
    <property type="match status" value="1"/>
</dbReference>
<feature type="compositionally biased region" description="Basic and acidic residues" evidence="1">
    <location>
        <begin position="361"/>
        <end position="372"/>
    </location>
</feature>
<dbReference type="GO" id="GO:0016757">
    <property type="term" value="F:glycosyltransferase activity"/>
    <property type="evidence" value="ECO:0007669"/>
    <property type="project" value="TreeGrafter"/>
</dbReference>
<dbReference type="STRING" id="47864.GA0070560_11591"/>
<name>A0A1C5IRA3_9ACTN</name>